<dbReference type="EMBL" id="WBJZ01000029">
    <property type="protein sequence ID" value="KAB1652625.1"/>
    <property type="molecule type" value="Genomic_DNA"/>
</dbReference>
<dbReference type="PANTHER" id="PTHR23339">
    <property type="entry name" value="TYROSINE SPECIFIC PROTEIN PHOSPHATASE AND DUAL SPECIFICITY PROTEIN PHOSPHATASE"/>
    <property type="match status" value="1"/>
</dbReference>
<organism evidence="3 4">
    <name type="scientific">Pseudoclavibacter chungangensis</name>
    <dbReference type="NCBI Taxonomy" id="587635"/>
    <lineage>
        <taxon>Bacteria</taxon>
        <taxon>Bacillati</taxon>
        <taxon>Actinomycetota</taxon>
        <taxon>Actinomycetes</taxon>
        <taxon>Micrococcales</taxon>
        <taxon>Microbacteriaceae</taxon>
        <taxon>Pseudoclavibacter</taxon>
    </lineage>
</organism>
<dbReference type="InterPro" id="IPR050561">
    <property type="entry name" value="PTP"/>
</dbReference>
<evidence type="ECO:0000259" key="2">
    <source>
        <dbReference type="PROSITE" id="PS50056"/>
    </source>
</evidence>
<dbReference type="Pfam" id="PF22784">
    <property type="entry name" value="PTP-SAK"/>
    <property type="match status" value="1"/>
</dbReference>
<dbReference type="InterPro" id="IPR000387">
    <property type="entry name" value="Tyr_Pase_dom"/>
</dbReference>
<reference evidence="3 4" key="1">
    <citation type="submission" date="2019-09" db="EMBL/GenBank/DDBJ databases">
        <title>Phylogeny of genus Pseudoclavibacter and closely related genus.</title>
        <authorList>
            <person name="Li Y."/>
        </authorList>
    </citation>
    <scope>NUCLEOTIDE SEQUENCE [LARGE SCALE GENOMIC DNA]</scope>
    <source>
        <strain evidence="3 4">DSM 23821</strain>
    </source>
</reference>
<keyword evidence="4" id="KW-1185">Reference proteome</keyword>
<comment type="caution">
    <text evidence="3">The sequence shown here is derived from an EMBL/GenBank/DDBJ whole genome shotgun (WGS) entry which is preliminary data.</text>
</comment>
<dbReference type="Proteomes" id="UP000467240">
    <property type="component" value="Unassembled WGS sequence"/>
</dbReference>
<dbReference type="OrthoDB" id="2629679at2"/>
<dbReference type="PROSITE" id="PS50056">
    <property type="entry name" value="TYR_PHOSPHATASE_2"/>
    <property type="match status" value="1"/>
</dbReference>
<accession>A0A7J5BMG9</accession>
<evidence type="ECO:0000313" key="4">
    <source>
        <dbReference type="Proteomes" id="UP000467240"/>
    </source>
</evidence>
<dbReference type="GO" id="GO:0016791">
    <property type="term" value="F:phosphatase activity"/>
    <property type="evidence" value="ECO:0007669"/>
    <property type="project" value="UniProtKB-ARBA"/>
</dbReference>
<dbReference type="AlphaFoldDB" id="A0A7J5BMG9"/>
<evidence type="ECO:0000256" key="1">
    <source>
        <dbReference type="ARBA" id="ARBA00022801"/>
    </source>
</evidence>
<proteinExistence type="predicted"/>
<sequence length="154" mass="16943">MQANGAWPEGVPGRLRLPSGRTVVGRGRRSTWPGDAPEPEFELVLAGRREGERPAWPSEVLRWPDFGVPADRDEALRALRAVLVRSTSERVAVSCRGGRGRTGTALACLAVLDGVGARAAVAYVRTNYDRHAVETPWQARFVRRLERPAAPRRP</sequence>
<dbReference type="Gene3D" id="3.90.190.10">
    <property type="entry name" value="Protein tyrosine phosphatase superfamily"/>
    <property type="match status" value="1"/>
</dbReference>
<feature type="domain" description="Tyrosine specific protein phosphatases" evidence="2">
    <location>
        <begin position="73"/>
        <end position="125"/>
    </location>
</feature>
<name>A0A7J5BMG9_9MICO</name>
<dbReference type="InterPro" id="IPR029021">
    <property type="entry name" value="Prot-tyrosine_phosphatase-like"/>
</dbReference>
<dbReference type="RefSeq" id="WP_158042000.1">
    <property type="nucleotide sequence ID" value="NZ_JACCFV010000001.1"/>
</dbReference>
<dbReference type="InterPro" id="IPR057023">
    <property type="entry name" value="PTP-SAK"/>
</dbReference>
<gene>
    <name evidence="3" type="ORF">F8O01_16460</name>
</gene>
<dbReference type="SUPFAM" id="SSF52799">
    <property type="entry name" value="(Phosphotyrosine protein) phosphatases II"/>
    <property type="match status" value="1"/>
</dbReference>
<evidence type="ECO:0000313" key="3">
    <source>
        <dbReference type="EMBL" id="KAB1652625.1"/>
    </source>
</evidence>
<keyword evidence="1" id="KW-0378">Hydrolase</keyword>
<protein>
    <submittedName>
        <fullName evidence="3">Protein phosphatase</fullName>
    </submittedName>
</protein>